<evidence type="ECO:0000313" key="1">
    <source>
        <dbReference type="EMBL" id="KAK4141293.1"/>
    </source>
</evidence>
<dbReference type="AlphaFoldDB" id="A0AAN6ZKL0"/>
<sequence>MPDIRMLELMFTCERTIFIVLEDHLHRPAWVDMPDKRVIQPQPNQGIIDNTTYDVLRPGVQINSKSLRDQADSSVLSTTAGVLVENDAGEAFMTAASHGIGEDGTVWKGGRADRIIGKAAVEIPFTDISLLKPKKDVAFVYKTFETEAAGPSPKFICLRTSEDDMPCGPCYLNSTYTGNMVGALVHKSVRLFKPDTPTTCTQRDLRYVVYDWMHTGQVEGNDSKVQPSDGTCGSAVWNGDGVILGFYQHYVSEGPWAGFAASVSASAVVDAGYRLARHPC</sequence>
<dbReference type="Proteomes" id="UP001302676">
    <property type="component" value="Unassembled WGS sequence"/>
</dbReference>
<comment type="caution">
    <text evidence="1">The sequence shown here is derived from an EMBL/GenBank/DDBJ whole genome shotgun (WGS) entry which is preliminary data.</text>
</comment>
<keyword evidence="2" id="KW-1185">Reference proteome</keyword>
<reference evidence="1" key="1">
    <citation type="journal article" date="2023" name="Mol. Phylogenet. Evol.">
        <title>Genome-scale phylogeny and comparative genomics of the fungal order Sordariales.</title>
        <authorList>
            <person name="Hensen N."/>
            <person name="Bonometti L."/>
            <person name="Westerberg I."/>
            <person name="Brannstrom I.O."/>
            <person name="Guillou S."/>
            <person name="Cros-Aarteil S."/>
            <person name="Calhoun S."/>
            <person name="Haridas S."/>
            <person name="Kuo A."/>
            <person name="Mondo S."/>
            <person name="Pangilinan J."/>
            <person name="Riley R."/>
            <person name="LaButti K."/>
            <person name="Andreopoulos B."/>
            <person name="Lipzen A."/>
            <person name="Chen C."/>
            <person name="Yan M."/>
            <person name="Daum C."/>
            <person name="Ng V."/>
            <person name="Clum A."/>
            <person name="Steindorff A."/>
            <person name="Ohm R.A."/>
            <person name="Martin F."/>
            <person name="Silar P."/>
            <person name="Natvig D.O."/>
            <person name="Lalanne C."/>
            <person name="Gautier V."/>
            <person name="Ament-Velasquez S.L."/>
            <person name="Kruys A."/>
            <person name="Hutchinson M.I."/>
            <person name="Powell A.J."/>
            <person name="Barry K."/>
            <person name="Miller A.N."/>
            <person name="Grigoriev I.V."/>
            <person name="Debuchy R."/>
            <person name="Gladieux P."/>
            <person name="Hiltunen Thoren M."/>
            <person name="Johannesson H."/>
        </authorList>
    </citation>
    <scope>NUCLEOTIDE SEQUENCE</scope>
    <source>
        <strain evidence="1">CBS 141.50</strain>
    </source>
</reference>
<protein>
    <submittedName>
        <fullName evidence="1">Uncharacterized protein</fullName>
    </submittedName>
</protein>
<dbReference type="EMBL" id="MU853614">
    <property type="protein sequence ID" value="KAK4141293.1"/>
    <property type="molecule type" value="Genomic_DNA"/>
</dbReference>
<accession>A0AAN6ZKL0</accession>
<dbReference type="GeneID" id="87818274"/>
<organism evidence="1 2">
    <name type="scientific">Dichotomopilus funicola</name>
    <dbReference type="NCBI Taxonomy" id="1934379"/>
    <lineage>
        <taxon>Eukaryota</taxon>
        <taxon>Fungi</taxon>
        <taxon>Dikarya</taxon>
        <taxon>Ascomycota</taxon>
        <taxon>Pezizomycotina</taxon>
        <taxon>Sordariomycetes</taxon>
        <taxon>Sordariomycetidae</taxon>
        <taxon>Sordariales</taxon>
        <taxon>Chaetomiaceae</taxon>
        <taxon>Dichotomopilus</taxon>
    </lineage>
</organism>
<gene>
    <name evidence="1" type="ORF">C8A04DRAFT_31156</name>
</gene>
<reference evidence="1" key="2">
    <citation type="submission" date="2023-05" db="EMBL/GenBank/DDBJ databases">
        <authorList>
            <consortium name="Lawrence Berkeley National Laboratory"/>
            <person name="Steindorff A."/>
            <person name="Hensen N."/>
            <person name="Bonometti L."/>
            <person name="Westerberg I."/>
            <person name="Brannstrom I.O."/>
            <person name="Guillou S."/>
            <person name="Cros-Aarteil S."/>
            <person name="Calhoun S."/>
            <person name="Haridas S."/>
            <person name="Kuo A."/>
            <person name="Mondo S."/>
            <person name="Pangilinan J."/>
            <person name="Riley R."/>
            <person name="Labutti K."/>
            <person name="Andreopoulos B."/>
            <person name="Lipzen A."/>
            <person name="Chen C."/>
            <person name="Yanf M."/>
            <person name="Daum C."/>
            <person name="Ng V."/>
            <person name="Clum A."/>
            <person name="Ohm R."/>
            <person name="Martin F."/>
            <person name="Silar P."/>
            <person name="Natvig D."/>
            <person name="Lalanne C."/>
            <person name="Gautier V."/>
            <person name="Ament-Velasquez S.L."/>
            <person name="Kruys A."/>
            <person name="Hutchinson M.I."/>
            <person name="Powell A.J."/>
            <person name="Barry K."/>
            <person name="Miller A.N."/>
            <person name="Grigoriev I.V."/>
            <person name="Debuchy R."/>
            <person name="Gladieux P."/>
            <person name="Thoren M.H."/>
            <person name="Johannesson H."/>
        </authorList>
    </citation>
    <scope>NUCLEOTIDE SEQUENCE</scope>
    <source>
        <strain evidence="1">CBS 141.50</strain>
    </source>
</reference>
<dbReference type="RefSeq" id="XP_062634664.1">
    <property type="nucleotide sequence ID" value="XM_062781661.1"/>
</dbReference>
<proteinExistence type="predicted"/>
<name>A0AAN6ZKL0_9PEZI</name>
<evidence type="ECO:0000313" key="2">
    <source>
        <dbReference type="Proteomes" id="UP001302676"/>
    </source>
</evidence>